<dbReference type="STRING" id="4155.A0A022Q9H6"/>
<dbReference type="PANTHER" id="PTHR36710">
    <property type="entry name" value="PECTINESTERASE INHIBITOR-LIKE"/>
    <property type="match status" value="1"/>
</dbReference>
<feature type="chain" id="PRO_5001503863" description="Pectinesterase inhibitor domain-containing protein" evidence="4">
    <location>
        <begin position="30"/>
        <end position="180"/>
    </location>
</feature>
<evidence type="ECO:0000256" key="1">
    <source>
        <dbReference type="ARBA" id="ARBA00022729"/>
    </source>
</evidence>
<dbReference type="InterPro" id="IPR006501">
    <property type="entry name" value="Pectinesterase_inhib_dom"/>
</dbReference>
<dbReference type="OrthoDB" id="764172at2759"/>
<dbReference type="InterPro" id="IPR034086">
    <property type="entry name" value="PMEI_plant"/>
</dbReference>
<dbReference type="SUPFAM" id="SSF101148">
    <property type="entry name" value="Plant invertase/pectin methylesterase inhibitor"/>
    <property type="match status" value="1"/>
</dbReference>
<reference evidence="6 7" key="1">
    <citation type="journal article" date="2013" name="Proc. Natl. Acad. Sci. U.S.A.">
        <title>Fine-scale variation in meiotic recombination in Mimulus inferred from population shotgun sequencing.</title>
        <authorList>
            <person name="Hellsten U."/>
            <person name="Wright K.M."/>
            <person name="Jenkins J."/>
            <person name="Shu S."/>
            <person name="Yuan Y."/>
            <person name="Wessler S.R."/>
            <person name="Schmutz J."/>
            <person name="Willis J.H."/>
            <person name="Rokhsar D.S."/>
        </authorList>
    </citation>
    <scope>NUCLEOTIDE SEQUENCE [LARGE SCALE GENOMIC DNA]</scope>
    <source>
        <strain evidence="7">cv. DUN x IM62</strain>
    </source>
</reference>
<keyword evidence="7" id="KW-1185">Reference proteome</keyword>
<dbReference type="OMA" id="WLNICHE"/>
<keyword evidence="2" id="KW-1015">Disulfide bond</keyword>
<proteinExistence type="inferred from homology"/>
<dbReference type="Pfam" id="PF04043">
    <property type="entry name" value="PMEI"/>
    <property type="match status" value="1"/>
</dbReference>
<feature type="domain" description="Pectinesterase inhibitor" evidence="5">
    <location>
        <begin position="30"/>
        <end position="171"/>
    </location>
</feature>
<evidence type="ECO:0000256" key="3">
    <source>
        <dbReference type="ARBA" id="ARBA00038471"/>
    </source>
</evidence>
<feature type="signal peptide" evidence="4">
    <location>
        <begin position="1"/>
        <end position="29"/>
    </location>
</feature>
<dbReference type="InterPro" id="IPR052421">
    <property type="entry name" value="PCW_Enzyme_Inhibitor"/>
</dbReference>
<dbReference type="NCBIfam" id="TIGR01614">
    <property type="entry name" value="PME_inhib"/>
    <property type="match status" value="1"/>
</dbReference>
<keyword evidence="1 4" id="KW-0732">Signal</keyword>
<evidence type="ECO:0000259" key="5">
    <source>
        <dbReference type="SMART" id="SM00856"/>
    </source>
</evidence>
<dbReference type="KEGG" id="egt:105973965"/>
<evidence type="ECO:0000313" key="7">
    <source>
        <dbReference type="Proteomes" id="UP000030748"/>
    </source>
</evidence>
<dbReference type="SMART" id="SM00856">
    <property type="entry name" value="PMEI"/>
    <property type="match status" value="1"/>
</dbReference>
<dbReference type="CDD" id="cd15797">
    <property type="entry name" value="PMEI"/>
    <property type="match status" value="1"/>
</dbReference>
<comment type="similarity">
    <text evidence="3">Belongs to the PMEI family.</text>
</comment>
<organism evidence="6 7">
    <name type="scientific">Erythranthe guttata</name>
    <name type="common">Yellow monkey flower</name>
    <name type="synonym">Mimulus guttatus</name>
    <dbReference type="NCBI Taxonomy" id="4155"/>
    <lineage>
        <taxon>Eukaryota</taxon>
        <taxon>Viridiplantae</taxon>
        <taxon>Streptophyta</taxon>
        <taxon>Embryophyta</taxon>
        <taxon>Tracheophyta</taxon>
        <taxon>Spermatophyta</taxon>
        <taxon>Magnoliopsida</taxon>
        <taxon>eudicotyledons</taxon>
        <taxon>Gunneridae</taxon>
        <taxon>Pentapetalae</taxon>
        <taxon>asterids</taxon>
        <taxon>lamiids</taxon>
        <taxon>Lamiales</taxon>
        <taxon>Phrymaceae</taxon>
        <taxon>Erythranthe</taxon>
    </lineage>
</organism>
<dbReference type="InterPro" id="IPR035513">
    <property type="entry name" value="Invertase/methylesterase_inhib"/>
</dbReference>
<dbReference type="eggNOG" id="ENOG502R3D8">
    <property type="taxonomic scope" value="Eukaryota"/>
</dbReference>
<gene>
    <name evidence="6" type="ORF">MIMGU_mgv1a022279mg</name>
</gene>
<dbReference type="GO" id="GO:0046910">
    <property type="term" value="F:pectinesterase inhibitor activity"/>
    <property type="evidence" value="ECO:0007669"/>
    <property type="project" value="InterPro"/>
</dbReference>
<dbReference type="EMBL" id="KI632179">
    <property type="protein sequence ID" value="EYU23175.1"/>
    <property type="molecule type" value="Genomic_DNA"/>
</dbReference>
<dbReference type="FunFam" id="1.20.140.40:FF:000008">
    <property type="entry name" value="Invertase/pectin methylesterase inhibitor family protein"/>
    <property type="match status" value="1"/>
</dbReference>
<evidence type="ECO:0000313" key="6">
    <source>
        <dbReference type="EMBL" id="EYU23175.1"/>
    </source>
</evidence>
<accession>A0A022Q9H6</accession>
<dbReference type="PANTHER" id="PTHR36710:SF8">
    <property type="entry name" value="PECTINESTERASE INHIBITOR-LIKE"/>
    <property type="match status" value="1"/>
</dbReference>
<dbReference type="Proteomes" id="UP000030748">
    <property type="component" value="Unassembled WGS sequence"/>
</dbReference>
<dbReference type="AlphaFoldDB" id="A0A022Q9H6"/>
<name>A0A022Q9H6_ERYGU</name>
<dbReference type="PhylomeDB" id="A0A022Q9H6"/>
<evidence type="ECO:0000256" key="2">
    <source>
        <dbReference type="ARBA" id="ARBA00023157"/>
    </source>
</evidence>
<protein>
    <recommendedName>
        <fullName evidence="5">Pectinesterase inhibitor domain-containing protein</fullName>
    </recommendedName>
</protein>
<dbReference type="Gene3D" id="1.20.140.40">
    <property type="entry name" value="Invertase/pectin methylesterase inhibitor family protein"/>
    <property type="match status" value="1"/>
</dbReference>
<sequence>MAGFLWCNCFSFACLLFLNMLLIINAVSAGSTNYVELVCSEDTDQAFCRSILTSDPRSQNANLTGLANIAITYASRSANATAAKIQSLSRLENDPRRKANFAACATYYEKAIDSLTAAPGELESGQYLLLNLDGGRVNGEAISCENMFKSRSPLTRENYLLAQLGEIIVIISDKLDPSGT</sequence>
<evidence type="ECO:0000256" key="4">
    <source>
        <dbReference type="SAM" id="SignalP"/>
    </source>
</evidence>